<dbReference type="NCBIfam" id="TIGR01727">
    <property type="entry name" value="oligo_HPY"/>
    <property type="match status" value="1"/>
</dbReference>
<protein>
    <submittedName>
        <fullName evidence="7">Peptide ABC transporter ATP-binding protein</fullName>
    </submittedName>
</protein>
<dbReference type="CDD" id="cd03257">
    <property type="entry name" value="ABC_NikE_OppD_transporters"/>
    <property type="match status" value="1"/>
</dbReference>
<evidence type="ECO:0000313" key="7">
    <source>
        <dbReference type="EMBL" id="OHV40297.1"/>
    </source>
</evidence>
<feature type="domain" description="ABC transporter" evidence="6">
    <location>
        <begin position="8"/>
        <end position="251"/>
    </location>
</feature>
<dbReference type="Pfam" id="PF08352">
    <property type="entry name" value="oligo_HPY"/>
    <property type="match status" value="2"/>
</dbReference>
<evidence type="ECO:0000256" key="5">
    <source>
        <dbReference type="SAM" id="MobiDB-lite"/>
    </source>
</evidence>
<dbReference type="FunFam" id="3.40.50.300:FF:000016">
    <property type="entry name" value="Oligopeptide ABC transporter ATP-binding component"/>
    <property type="match status" value="1"/>
</dbReference>
<evidence type="ECO:0000313" key="8">
    <source>
        <dbReference type="Proteomes" id="UP000179627"/>
    </source>
</evidence>
<dbReference type="InterPro" id="IPR013563">
    <property type="entry name" value="Oligopep_ABC_C"/>
</dbReference>
<dbReference type="InterPro" id="IPR003593">
    <property type="entry name" value="AAA+_ATPase"/>
</dbReference>
<dbReference type="EMBL" id="MBLM01000080">
    <property type="protein sequence ID" value="OHV40297.1"/>
    <property type="molecule type" value="Genomic_DNA"/>
</dbReference>
<keyword evidence="2" id="KW-0813">Transport</keyword>
<gene>
    <name evidence="7" type="ORF">CC117_14145</name>
</gene>
<organism evidence="7 8">
    <name type="scientific">Parafrankia colletiae</name>
    <dbReference type="NCBI Taxonomy" id="573497"/>
    <lineage>
        <taxon>Bacteria</taxon>
        <taxon>Bacillati</taxon>
        <taxon>Actinomycetota</taxon>
        <taxon>Actinomycetes</taxon>
        <taxon>Frankiales</taxon>
        <taxon>Frankiaceae</taxon>
        <taxon>Parafrankia</taxon>
    </lineage>
</organism>
<evidence type="ECO:0000256" key="3">
    <source>
        <dbReference type="ARBA" id="ARBA00022741"/>
    </source>
</evidence>
<keyword evidence="8" id="KW-1185">Reference proteome</keyword>
<dbReference type="RefSeq" id="WP_071083419.1">
    <property type="nucleotide sequence ID" value="NZ_MBLM01000080.1"/>
</dbReference>
<comment type="caution">
    <text evidence="7">The sequence shown here is derived from an EMBL/GenBank/DDBJ whole genome shotgun (WGS) entry which is preliminary data.</text>
</comment>
<name>A0A1S1R300_9ACTN</name>
<reference evidence="8" key="1">
    <citation type="submission" date="2016-07" db="EMBL/GenBank/DDBJ databases">
        <title>Sequence Frankia sp. strain CcI1.17.</title>
        <authorList>
            <person name="Ghodhbane-Gtari F."/>
            <person name="Swanson E."/>
            <person name="Gueddou A."/>
            <person name="Morris K."/>
            <person name="Hezbri K."/>
            <person name="Ktari A."/>
            <person name="Nouioui I."/>
            <person name="Abebe-Akele F."/>
            <person name="Simpson S."/>
            <person name="Thomas K."/>
            <person name="Gtari M."/>
            <person name="Tisa L.S."/>
            <person name="Hurst S."/>
        </authorList>
    </citation>
    <scope>NUCLEOTIDE SEQUENCE [LARGE SCALE GENOMIC DNA]</scope>
    <source>
        <strain evidence="8">Cc1.17</strain>
    </source>
</reference>
<dbReference type="SMART" id="SM00382">
    <property type="entry name" value="AAA"/>
    <property type="match status" value="1"/>
</dbReference>
<dbReference type="PANTHER" id="PTHR43776">
    <property type="entry name" value="TRANSPORT ATP-BINDING PROTEIN"/>
    <property type="match status" value="1"/>
</dbReference>
<accession>A0A1S1R300</accession>
<dbReference type="Gene3D" id="3.40.50.300">
    <property type="entry name" value="P-loop containing nucleotide triphosphate hydrolases"/>
    <property type="match status" value="1"/>
</dbReference>
<dbReference type="GO" id="GO:0055085">
    <property type="term" value="P:transmembrane transport"/>
    <property type="evidence" value="ECO:0007669"/>
    <property type="project" value="UniProtKB-ARBA"/>
</dbReference>
<dbReference type="InterPro" id="IPR027417">
    <property type="entry name" value="P-loop_NTPase"/>
</dbReference>
<feature type="region of interest" description="Disordered" evidence="5">
    <location>
        <begin position="271"/>
        <end position="301"/>
    </location>
</feature>
<evidence type="ECO:0000256" key="2">
    <source>
        <dbReference type="ARBA" id="ARBA00022448"/>
    </source>
</evidence>
<dbReference type="SUPFAM" id="SSF52540">
    <property type="entry name" value="P-loop containing nucleoside triphosphate hydrolases"/>
    <property type="match status" value="1"/>
</dbReference>
<comment type="similarity">
    <text evidence="1">Belongs to the ABC transporter superfamily.</text>
</comment>
<dbReference type="InterPro" id="IPR017871">
    <property type="entry name" value="ABC_transporter-like_CS"/>
</dbReference>
<evidence type="ECO:0000259" key="6">
    <source>
        <dbReference type="PROSITE" id="PS50893"/>
    </source>
</evidence>
<sequence>MTTSEVLLRVRDLAVDYRVPGGAPLRAVDGVSFTVRRGETLGLVGESGCGKSSTARAVMMLRRPTGGRIEFDGQDLARLPARQLRRLRPQLQMIFQDPASSLNPRRTVAAIVAEGLAAHRHPRPWTRLVDDALSAVGLDPEAVGHRRPTELSGGQCQRVALARALVLAPALVVCDEPVSALDVSVQAQILNLLEDTRRRHRLSLLFIAHDLAVVKQVSDRVGVMYLGRICELAPAEQLYRQPRHPYTRALLDAVPLLEPVPPSGAIAAPGSIAVPGTVPTPGTASTPGEPPSPLRPPSGCRFRTRCDRARDRCAEETPPLHPVTEDHQVACHYPLPG</sequence>
<evidence type="ECO:0000256" key="1">
    <source>
        <dbReference type="ARBA" id="ARBA00005417"/>
    </source>
</evidence>
<evidence type="ECO:0000256" key="4">
    <source>
        <dbReference type="ARBA" id="ARBA00022840"/>
    </source>
</evidence>
<dbReference type="AlphaFoldDB" id="A0A1S1R300"/>
<proteinExistence type="inferred from homology"/>
<keyword evidence="3" id="KW-0547">Nucleotide-binding</keyword>
<dbReference type="InterPro" id="IPR003439">
    <property type="entry name" value="ABC_transporter-like_ATP-bd"/>
</dbReference>
<dbReference type="GO" id="GO:0005524">
    <property type="term" value="F:ATP binding"/>
    <property type="evidence" value="ECO:0007669"/>
    <property type="project" value="UniProtKB-KW"/>
</dbReference>
<dbReference type="Pfam" id="PF00005">
    <property type="entry name" value="ABC_tran"/>
    <property type="match status" value="1"/>
</dbReference>
<dbReference type="PROSITE" id="PS50893">
    <property type="entry name" value="ABC_TRANSPORTER_2"/>
    <property type="match status" value="1"/>
</dbReference>
<dbReference type="InterPro" id="IPR050319">
    <property type="entry name" value="ABC_transp_ATP-bind"/>
</dbReference>
<dbReference type="GO" id="GO:0015833">
    <property type="term" value="P:peptide transport"/>
    <property type="evidence" value="ECO:0007669"/>
    <property type="project" value="InterPro"/>
</dbReference>
<dbReference type="Proteomes" id="UP000179627">
    <property type="component" value="Unassembled WGS sequence"/>
</dbReference>
<dbReference type="PANTHER" id="PTHR43776:SF7">
    <property type="entry name" value="D,D-DIPEPTIDE TRANSPORT ATP-BINDING PROTEIN DDPF-RELATED"/>
    <property type="match status" value="1"/>
</dbReference>
<keyword evidence="4 7" id="KW-0067">ATP-binding</keyword>
<dbReference type="PROSITE" id="PS00211">
    <property type="entry name" value="ABC_TRANSPORTER_1"/>
    <property type="match status" value="1"/>
</dbReference>
<dbReference type="GO" id="GO:0016887">
    <property type="term" value="F:ATP hydrolysis activity"/>
    <property type="evidence" value="ECO:0007669"/>
    <property type="project" value="InterPro"/>
</dbReference>
<dbReference type="OrthoDB" id="8481147at2"/>